<feature type="compositionally biased region" description="Low complexity" evidence="1">
    <location>
        <begin position="215"/>
        <end position="227"/>
    </location>
</feature>
<feature type="region of interest" description="Disordered" evidence="1">
    <location>
        <begin position="189"/>
        <end position="231"/>
    </location>
</feature>
<dbReference type="InParanoid" id="Q5AWK4"/>
<dbReference type="HOGENOM" id="CLU_546318_0_0_1"/>
<dbReference type="KEGG" id="ani:ANIA_07326"/>
<reference evidence="3" key="1">
    <citation type="journal article" date="2005" name="Nature">
        <title>Sequencing of Aspergillus nidulans and comparative analysis with A. fumigatus and A. oryzae.</title>
        <authorList>
            <person name="Galagan J.E."/>
            <person name="Calvo S.E."/>
            <person name="Cuomo C."/>
            <person name="Ma L.J."/>
            <person name="Wortman J.R."/>
            <person name="Batzoglou S."/>
            <person name="Lee S.I."/>
            <person name="Basturkmen M."/>
            <person name="Spevak C.C."/>
            <person name="Clutterbuck J."/>
            <person name="Kapitonov V."/>
            <person name="Jurka J."/>
            <person name="Scazzocchio C."/>
            <person name="Farman M."/>
            <person name="Butler J."/>
            <person name="Purcell S."/>
            <person name="Harris S."/>
            <person name="Braus G.H."/>
            <person name="Draht O."/>
            <person name="Busch S."/>
            <person name="D'Enfert C."/>
            <person name="Bouchier C."/>
            <person name="Goldman G.H."/>
            <person name="Bell-Pedersen D."/>
            <person name="Griffiths-Jones S."/>
            <person name="Doonan J.H."/>
            <person name="Yu J."/>
            <person name="Vienken K."/>
            <person name="Pain A."/>
            <person name="Freitag M."/>
            <person name="Selker E.U."/>
            <person name="Archer D.B."/>
            <person name="Penalva M.A."/>
            <person name="Oakley B.R."/>
            <person name="Momany M."/>
            <person name="Tanaka T."/>
            <person name="Kumagai T."/>
            <person name="Asai K."/>
            <person name="Machida M."/>
            <person name="Nierman W.C."/>
            <person name="Denning D.W."/>
            <person name="Caddick M."/>
            <person name="Hynes M."/>
            <person name="Paoletti M."/>
            <person name="Fischer R."/>
            <person name="Miller B."/>
            <person name="Dyer P."/>
            <person name="Sachs M.S."/>
            <person name="Osmani S.A."/>
            <person name="Birren B.W."/>
        </authorList>
    </citation>
    <scope>NUCLEOTIDE SEQUENCE [LARGE SCALE GENOMIC DNA]</scope>
    <source>
        <strain evidence="3">FGSC A4 / ATCC 38163 / CBS 112.46 / NRRL 194 / M139</strain>
    </source>
</reference>
<feature type="region of interest" description="Disordered" evidence="1">
    <location>
        <begin position="297"/>
        <end position="430"/>
    </location>
</feature>
<feature type="region of interest" description="Disordered" evidence="1">
    <location>
        <begin position="92"/>
        <end position="141"/>
    </location>
</feature>
<accession>C8VCM7</accession>
<feature type="compositionally biased region" description="Pro residues" evidence="1">
    <location>
        <begin position="1"/>
        <end position="11"/>
    </location>
</feature>
<feature type="compositionally biased region" description="Polar residues" evidence="1">
    <location>
        <begin position="362"/>
        <end position="386"/>
    </location>
</feature>
<dbReference type="eggNOG" id="ENOG502RNXR">
    <property type="taxonomic scope" value="Eukaryota"/>
</dbReference>
<dbReference type="Proteomes" id="UP000000560">
    <property type="component" value="Chromosome IV"/>
</dbReference>
<evidence type="ECO:0000313" key="3">
    <source>
        <dbReference type="Proteomes" id="UP000000560"/>
    </source>
</evidence>
<organism evidence="2 3">
    <name type="scientific">Emericella nidulans (strain FGSC A4 / ATCC 38163 / CBS 112.46 / NRRL 194 / M139)</name>
    <name type="common">Aspergillus nidulans</name>
    <dbReference type="NCBI Taxonomy" id="227321"/>
    <lineage>
        <taxon>Eukaryota</taxon>
        <taxon>Fungi</taxon>
        <taxon>Dikarya</taxon>
        <taxon>Ascomycota</taxon>
        <taxon>Pezizomycotina</taxon>
        <taxon>Eurotiomycetes</taxon>
        <taxon>Eurotiomycetidae</taxon>
        <taxon>Eurotiales</taxon>
        <taxon>Aspergillaceae</taxon>
        <taxon>Aspergillus</taxon>
        <taxon>Aspergillus subgen. Nidulantes</taxon>
    </lineage>
</organism>
<dbReference type="EMBL" id="BN001304">
    <property type="protein sequence ID" value="CBF78612.1"/>
    <property type="molecule type" value="Genomic_DNA"/>
</dbReference>
<feature type="compositionally biased region" description="Low complexity" evidence="1">
    <location>
        <begin position="98"/>
        <end position="113"/>
    </location>
</feature>
<dbReference type="RefSeq" id="XP_680595.1">
    <property type="nucleotide sequence ID" value="XM_675503.2"/>
</dbReference>
<proteinExistence type="predicted"/>
<dbReference type="GeneID" id="2870039"/>
<sequence length="499" mass="56368">MSPNPYNPPLNPTVDGVDDERESNDNTRGTDFRLSWPQICTQHDSVLSSHLNMLRSLKGQVSSDPDAYRLISSMIDRTQKLVMQFEGVKRHIVPRTTRSSGSGSGSSSGPRPSSDSRSRVDEATVRKRKKRNRISNEIDPVREPQLPVLEVQPAKRKRVDMAMPGADQDVRDVMPVSLETEDISDEVQRRLKIKEEQRRKRDAKPEKRKRDRDSLASNVSTSSLASSKPRKRYKLNEQVAMEYSPVLSRSAPFNKEDLLLPLLSYSPPNTSNPPTSLPSAMAYHNIFRRFYHKDRTPSTSGTAYHSCAQGQGNQSRPVFLNTRNPSASGTASHPHAQGQGTQPCLNSTDNHNHPPSDRSANRHQGASNQFLPYASNPNGIRSSPHPTTVVHPCVKYQEPRKGVSPRAGPIPVKRLTDLDNDTTMTGMPFPYTRDQWRKIQRIKQCREQEEQRRFQEEQNQNIDLDTVMTDAPSLHQPPTRNSRHVVPCRARKVQFDVNA</sequence>
<feature type="compositionally biased region" description="Basic and acidic residues" evidence="1">
    <location>
        <begin position="114"/>
        <end position="125"/>
    </location>
</feature>
<feature type="compositionally biased region" description="Polar residues" evidence="1">
    <location>
        <begin position="338"/>
        <end position="349"/>
    </location>
</feature>
<protein>
    <submittedName>
        <fullName evidence="2">Uncharacterized protein</fullName>
    </submittedName>
</protein>
<dbReference type="AlphaFoldDB" id="Q5AWK4"/>
<keyword evidence="3" id="KW-1185">Reference proteome</keyword>
<gene>
    <name evidence="2" type="ORF">ANIA_07326</name>
</gene>
<name>Q5AWK4_EMENI</name>
<dbReference type="VEuPathDB" id="FungiDB:AN7326"/>
<feature type="compositionally biased region" description="Polar residues" evidence="1">
    <location>
        <begin position="297"/>
        <end position="331"/>
    </location>
</feature>
<accession>Q5AWK4</accession>
<feature type="region of interest" description="Disordered" evidence="1">
    <location>
        <begin position="1"/>
        <end position="32"/>
    </location>
</feature>
<evidence type="ECO:0000313" key="2">
    <source>
        <dbReference type="EMBL" id="CBF78612.1"/>
    </source>
</evidence>
<reference evidence="3" key="2">
    <citation type="journal article" date="2009" name="Fungal Genet. Biol.">
        <title>The 2008 update of the Aspergillus nidulans genome annotation: a community effort.</title>
        <authorList>
            <person name="Wortman J.R."/>
            <person name="Gilsenan J.M."/>
            <person name="Joardar V."/>
            <person name="Deegan J."/>
            <person name="Clutterbuck J."/>
            <person name="Andersen M.R."/>
            <person name="Archer D."/>
            <person name="Bencina M."/>
            <person name="Braus G."/>
            <person name="Coutinho P."/>
            <person name="von Dohren H."/>
            <person name="Doonan J."/>
            <person name="Driessen A.J."/>
            <person name="Durek P."/>
            <person name="Espeso E."/>
            <person name="Fekete E."/>
            <person name="Flipphi M."/>
            <person name="Estrada C.G."/>
            <person name="Geysens S."/>
            <person name="Goldman G."/>
            <person name="de Groot P.W."/>
            <person name="Hansen K."/>
            <person name="Harris S.D."/>
            <person name="Heinekamp T."/>
            <person name="Helmstaedt K."/>
            <person name="Henrissat B."/>
            <person name="Hofmann G."/>
            <person name="Homan T."/>
            <person name="Horio T."/>
            <person name="Horiuchi H."/>
            <person name="James S."/>
            <person name="Jones M."/>
            <person name="Karaffa L."/>
            <person name="Karanyi Z."/>
            <person name="Kato M."/>
            <person name="Keller N."/>
            <person name="Kelly D.E."/>
            <person name="Kiel J.A."/>
            <person name="Kim J.M."/>
            <person name="van der Klei I.J."/>
            <person name="Klis F.M."/>
            <person name="Kovalchuk A."/>
            <person name="Krasevec N."/>
            <person name="Kubicek C.P."/>
            <person name="Liu B."/>
            <person name="Maccabe A."/>
            <person name="Meyer V."/>
            <person name="Mirabito P."/>
            <person name="Miskei M."/>
            <person name="Mos M."/>
            <person name="Mullins J."/>
            <person name="Nelson D.R."/>
            <person name="Nielsen J."/>
            <person name="Oakley B.R."/>
            <person name="Osmani S.A."/>
            <person name="Pakula T."/>
            <person name="Paszewski A."/>
            <person name="Paulsen I."/>
            <person name="Pilsyk S."/>
            <person name="Pocsi I."/>
            <person name="Punt P.J."/>
            <person name="Ram A.F."/>
            <person name="Ren Q."/>
            <person name="Robellet X."/>
            <person name="Robson G."/>
            <person name="Seiboth B."/>
            <person name="van Solingen P."/>
            <person name="Specht T."/>
            <person name="Sun J."/>
            <person name="Taheri-Talesh N."/>
            <person name="Takeshita N."/>
            <person name="Ussery D."/>
            <person name="vanKuyk P.A."/>
            <person name="Visser H."/>
            <person name="van de Vondervoort P.J."/>
            <person name="de Vries R.P."/>
            <person name="Walton J."/>
            <person name="Xiang X."/>
            <person name="Xiong Y."/>
            <person name="Zeng A.P."/>
            <person name="Brandt B.W."/>
            <person name="Cornell M.J."/>
            <person name="van den Hondel C.A."/>
            <person name="Visser J."/>
            <person name="Oliver S.G."/>
            <person name="Turner G."/>
        </authorList>
    </citation>
    <scope>GENOME REANNOTATION</scope>
    <source>
        <strain evidence="3">FGSC A4 / ATCC 38163 / CBS 112.46 / NRRL 194 / M139</strain>
    </source>
</reference>
<feature type="compositionally biased region" description="Basic and acidic residues" evidence="1">
    <location>
        <begin position="350"/>
        <end position="360"/>
    </location>
</feature>
<feature type="compositionally biased region" description="Basic and acidic residues" evidence="1">
    <location>
        <begin position="189"/>
        <end position="205"/>
    </location>
</feature>
<dbReference type="OrthoDB" id="4509809at2759"/>
<evidence type="ECO:0000256" key="1">
    <source>
        <dbReference type="SAM" id="MobiDB-lite"/>
    </source>
</evidence>